<sequence length="93" mass="10882">MVSPCSSSHWRHISCSSRTLLWWSTLLIVLRRRSFAARENILEMICKPCQNLARNLRHPPRNSIATTYKEGELHVMRLVFVATSLNPSKYRRT</sequence>
<keyword evidence="1" id="KW-0732">Signal</keyword>
<evidence type="ECO:0000256" key="1">
    <source>
        <dbReference type="SAM" id="SignalP"/>
    </source>
</evidence>
<name>A0A6B0UHG9_IXORI</name>
<organism evidence="2">
    <name type="scientific">Ixodes ricinus</name>
    <name type="common">Common tick</name>
    <name type="synonym">Acarus ricinus</name>
    <dbReference type="NCBI Taxonomy" id="34613"/>
    <lineage>
        <taxon>Eukaryota</taxon>
        <taxon>Metazoa</taxon>
        <taxon>Ecdysozoa</taxon>
        <taxon>Arthropoda</taxon>
        <taxon>Chelicerata</taxon>
        <taxon>Arachnida</taxon>
        <taxon>Acari</taxon>
        <taxon>Parasitiformes</taxon>
        <taxon>Ixodida</taxon>
        <taxon>Ixodoidea</taxon>
        <taxon>Ixodidae</taxon>
        <taxon>Ixodinae</taxon>
        <taxon>Ixodes</taxon>
    </lineage>
</organism>
<protein>
    <submittedName>
        <fullName evidence="2">Putative secreted protein</fullName>
    </submittedName>
</protein>
<accession>A0A6B0UHG9</accession>
<feature type="signal peptide" evidence="1">
    <location>
        <begin position="1"/>
        <end position="36"/>
    </location>
</feature>
<reference evidence="2" key="1">
    <citation type="submission" date="2019-12" db="EMBL/GenBank/DDBJ databases">
        <title>An insight into the sialome of adult female Ixodes ricinus ticks feeding for 6 days.</title>
        <authorList>
            <person name="Perner J."/>
            <person name="Ribeiro J.M.C."/>
        </authorList>
    </citation>
    <scope>NUCLEOTIDE SEQUENCE</scope>
    <source>
        <strain evidence="2">Semi-engorged</strain>
        <tissue evidence="2">Salivary glands</tissue>
    </source>
</reference>
<proteinExistence type="predicted"/>
<evidence type="ECO:0000313" key="2">
    <source>
        <dbReference type="EMBL" id="MXU86813.1"/>
    </source>
</evidence>
<feature type="chain" id="PRO_5025482707" evidence="1">
    <location>
        <begin position="37"/>
        <end position="93"/>
    </location>
</feature>
<dbReference type="EMBL" id="GIFC01004730">
    <property type="protein sequence ID" value="MXU86813.1"/>
    <property type="molecule type" value="Transcribed_RNA"/>
</dbReference>
<dbReference type="AlphaFoldDB" id="A0A6B0UHG9"/>